<proteinExistence type="predicted"/>
<reference evidence="4" key="1">
    <citation type="journal article" date="2014" name="Front. Microbiol.">
        <title>High frequency of phylogenetically diverse reductive dehalogenase-homologous genes in deep subseafloor sedimentary metagenomes.</title>
        <authorList>
            <person name="Kawai M."/>
            <person name="Futagami T."/>
            <person name="Toyoda A."/>
            <person name="Takaki Y."/>
            <person name="Nishi S."/>
            <person name="Hori S."/>
            <person name="Arai W."/>
            <person name="Tsubouchi T."/>
            <person name="Morono Y."/>
            <person name="Uchiyama I."/>
            <person name="Ito T."/>
            <person name="Fujiyama A."/>
            <person name="Inagaki F."/>
            <person name="Takami H."/>
        </authorList>
    </citation>
    <scope>NUCLEOTIDE SEQUENCE</scope>
    <source>
        <strain evidence="4">Expedition CK06-06</strain>
    </source>
</reference>
<feature type="domain" description="Recombinase" evidence="3">
    <location>
        <begin position="59"/>
        <end position="149"/>
    </location>
</feature>
<dbReference type="InterPro" id="IPR038109">
    <property type="entry name" value="DNA_bind_recomb_sf"/>
</dbReference>
<dbReference type="AlphaFoldDB" id="X1EP02"/>
<keyword evidence="2" id="KW-0233">DNA recombination</keyword>
<evidence type="ECO:0000259" key="3">
    <source>
        <dbReference type="PROSITE" id="PS51737"/>
    </source>
</evidence>
<evidence type="ECO:0000256" key="1">
    <source>
        <dbReference type="ARBA" id="ARBA00023125"/>
    </source>
</evidence>
<sequence>MGDSSKEIIEEKEYTEKRFLERYVPRGLSTFSREVISKGVREGMRRVRAGYRWQGGTPPDGFDLDRDKKLLPNERTLLVRSIFAKYDEIEDTAQIAFDLNKQGIKTKDGKKWNVLKVYRILTNPIYKGIYKSKETEAYVHGYQIVDTKL</sequence>
<dbReference type="PROSITE" id="PS51737">
    <property type="entry name" value="RECOMBINASE_DNA_BIND"/>
    <property type="match status" value="1"/>
</dbReference>
<dbReference type="InterPro" id="IPR011109">
    <property type="entry name" value="DNA_bind_recombinase_dom"/>
</dbReference>
<dbReference type="Pfam" id="PF07508">
    <property type="entry name" value="Recombinase"/>
    <property type="match status" value="1"/>
</dbReference>
<comment type="caution">
    <text evidence="4">The sequence shown here is derived from an EMBL/GenBank/DDBJ whole genome shotgun (WGS) entry which is preliminary data.</text>
</comment>
<organism evidence="4">
    <name type="scientific">marine sediment metagenome</name>
    <dbReference type="NCBI Taxonomy" id="412755"/>
    <lineage>
        <taxon>unclassified sequences</taxon>
        <taxon>metagenomes</taxon>
        <taxon>ecological metagenomes</taxon>
    </lineage>
</organism>
<gene>
    <name evidence="4" type="ORF">S01H4_52133</name>
</gene>
<evidence type="ECO:0000313" key="4">
    <source>
        <dbReference type="EMBL" id="GAH10383.1"/>
    </source>
</evidence>
<dbReference type="GO" id="GO:0003677">
    <property type="term" value="F:DNA binding"/>
    <property type="evidence" value="ECO:0007669"/>
    <property type="project" value="UniProtKB-KW"/>
</dbReference>
<evidence type="ECO:0000256" key="2">
    <source>
        <dbReference type="ARBA" id="ARBA00023172"/>
    </source>
</evidence>
<protein>
    <recommendedName>
        <fullName evidence="3">Recombinase domain-containing protein</fullName>
    </recommendedName>
</protein>
<dbReference type="Gene3D" id="3.90.1750.20">
    <property type="entry name" value="Putative Large Serine Recombinase, Chain B, Domain 2"/>
    <property type="match status" value="1"/>
</dbReference>
<dbReference type="PANTHER" id="PTHR30461:SF2">
    <property type="entry name" value="SERINE RECOMBINASE PINE-RELATED"/>
    <property type="match status" value="1"/>
</dbReference>
<keyword evidence="1" id="KW-0238">DNA-binding</keyword>
<dbReference type="PANTHER" id="PTHR30461">
    <property type="entry name" value="DNA-INVERTASE FROM LAMBDOID PROPHAGE"/>
    <property type="match status" value="1"/>
</dbReference>
<dbReference type="EMBL" id="BART01029753">
    <property type="protein sequence ID" value="GAH10383.1"/>
    <property type="molecule type" value="Genomic_DNA"/>
</dbReference>
<name>X1EP02_9ZZZZ</name>
<feature type="non-terminal residue" evidence="4">
    <location>
        <position position="149"/>
    </location>
</feature>
<dbReference type="GO" id="GO:0000150">
    <property type="term" value="F:DNA strand exchange activity"/>
    <property type="evidence" value="ECO:0007669"/>
    <property type="project" value="InterPro"/>
</dbReference>
<dbReference type="InterPro" id="IPR050639">
    <property type="entry name" value="SSR_resolvase"/>
</dbReference>
<accession>X1EP02</accession>